<name>K8ZA38_9ENTE</name>
<sequence length="155" mass="18223">MKKENILTYLEKKLTEILPERYDWALDWQAKKHWIAIYFRIFVENKMGQEIIDEEGVVASEIIEFEDVIYLCAGKEIPTDALYVYTFDRKKGIAQGVLDALVNQLLISLEDGESDLLDFVTDETMTEFELHWDEKAFQEQIKENQTGEILSYPKF</sequence>
<dbReference type="AlphaFoldDB" id="K8ZA38"/>
<evidence type="ECO:0000313" key="2">
    <source>
        <dbReference type="Proteomes" id="UP000016057"/>
    </source>
</evidence>
<proteinExistence type="predicted"/>
<dbReference type="eggNOG" id="ENOG5032W75">
    <property type="taxonomic scope" value="Bacteria"/>
</dbReference>
<dbReference type="STRING" id="1234409.C683_0178"/>
<dbReference type="InterPro" id="IPR021380">
    <property type="entry name" value="DUF3013"/>
</dbReference>
<dbReference type="Pfam" id="PF11217">
    <property type="entry name" value="DUF3013"/>
    <property type="match status" value="1"/>
</dbReference>
<comment type="caution">
    <text evidence="1">The sequence shown here is derived from an EMBL/GenBank/DDBJ whole genome shotgun (WGS) entry which is preliminary data.</text>
</comment>
<evidence type="ECO:0000313" key="1">
    <source>
        <dbReference type="EMBL" id="EKU27919.1"/>
    </source>
</evidence>
<protein>
    <submittedName>
        <fullName evidence="1">Uncharacterized protein</fullName>
    </submittedName>
</protein>
<gene>
    <name evidence="1" type="ORF">C683_0178</name>
</gene>
<accession>K8ZA38</accession>
<keyword evidence="2" id="KW-1185">Reference proteome</keyword>
<dbReference type="Gene3D" id="3.40.50.11250">
    <property type="entry name" value="Protein of unknown function DUF3013"/>
    <property type="match status" value="1"/>
</dbReference>
<dbReference type="RefSeq" id="WP_009488390.1">
    <property type="nucleotide sequence ID" value="NZ_AMYT01000007.1"/>
</dbReference>
<dbReference type="EMBL" id="AMYT01000007">
    <property type="protein sequence ID" value="EKU27919.1"/>
    <property type="molecule type" value="Genomic_DNA"/>
</dbReference>
<dbReference type="Proteomes" id="UP000016057">
    <property type="component" value="Unassembled WGS sequence"/>
</dbReference>
<reference evidence="1 2" key="1">
    <citation type="journal article" date="2013" name="Genome Announc.">
        <title>Draft Genome Sequence of Catellicoccus marimammalium, a Novel Species Commonly Found in Gull Feces.</title>
        <authorList>
            <person name="Weigand M.R."/>
            <person name="Ryu H."/>
            <person name="Bozcek L."/>
            <person name="Konstantinidis K.T."/>
            <person name="Santo Domingo J.W."/>
        </authorList>
    </citation>
    <scope>NUCLEOTIDE SEQUENCE [LARGE SCALE GENOMIC DNA]</scope>
    <source>
        <strain evidence="1 2">M35/04/3</strain>
    </source>
</reference>
<organism evidence="1 2">
    <name type="scientific">Catellicoccus marimammalium M35/04/3</name>
    <dbReference type="NCBI Taxonomy" id="1234409"/>
    <lineage>
        <taxon>Bacteria</taxon>
        <taxon>Bacillati</taxon>
        <taxon>Bacillota</taxon>
        <taxon>Bacilli</taxon>
        <taxon>Lactobacillales</taxon>
        <taxon>Enterococcaceae</taxon>
        <taxon>Catellicoccus</taxon>
    </lineage>
</organism>
<dbReference type="OrthoDB" id="2165293at2"/>